<dbReference type="GO" id="GO:0048488">
    <property type="term" value="P:synaptic vesicle endocytosis"/>
    <property type="evidence" value="ECO:0007669"/>
    <property type="project" value="TreeGrafter"/>
</dbReference>
<protein>
    <recommendedName>
        <fullName evidence="1">Bridge-like lipid transfer protein family member 1 C-terminal domain-containing protein</fullName>
    </recommendedName>
</protein>
<keyword evidence="3" id="KW-1185">Reference proteome</keyword>
<sequence length="276" mass="30854">MLPSKNPILGVPSQILNDETEESCLHSFIKIPRENPCPLANPPQQALFLQLTVEDLGLCLPTNSLFFQLTSQSVETASRTALVLTLNKSRISACYRDSLVSEGEFTEFCLRFDDDFNVGSDDWQPDKKRFRIEANGVEHTVIMNACLVPNGFFRICWRQPEVPKLTGRARWFLSVHWQMCGLDVHLDDNIGRRLKALSSTLTSMATYEELGRPIQHPGNDKIEVEVRQSNAPEFLDDEGIDFASCASIISSGPAPPPTKSNCTIKGIRLSSQDEQV</sequence>
<feature type="domain" description="Bridge-like lipid transfer protein family member 1 C-terminal" evidence="1">
    <location>
        <begin position="46"/>
        <end position="209"/>
    </location>
</feature>
<comment type="caution">
    <text evidence="2">The sequence shown here is derived from an EMBL/GenBank/DDBJ whole genome shotgun (WGS) entry which is preliminary data.</text>
</comment>
<name>A0A448XMJ8_9PLAT</name>
<gene>
    <name evidence="2" type="ORF">PXEA_LOCUS33619</name>
</gene>
<evidence type="ECO:0000259" key="1">
    <source>
        <dbReference type="Pfam" id="PF25040"/>
    </source>
</evidence>
<evidence type="ECO:0000313" key="3">
    <source>
        <dbReference type="Proteomes" id="UP000784294"/>
    </source>
</evidence>
<dbReference type="GO" id="GO:0098793">
    <property type="term" value="C:presynapse"/>
    <property type="evidence" value="ECO:0007669"/>
    <property type="project" value="GOC"/>
</dbReference>
<evidence type="ECO:0000313" key="2">
    <source>
        <dbReference type="EMBL" id="VEL40179.1"/>
    </source>
</evidence>
<organism evidence="2 3">
    <name type="scientific">Protopolystoma xenopodis</name>
    <dbReference type="NCBI Taxonomy" id="117903"/>
    <lineage>
        <taxon>Eukaryota</taxon>
        <taxon>Metazoa</taxon>
        <taxon>Spiralia</taxon>
        <taxon>Lophotrochozoa</taxon>
        <taxon>Platyhelminthes</taxon>
        <taxon>Monogenea</taxon>
        <taxon>Polyopisthocotylea</taxon>
        <taxon>Polystomatidea</taxon>
        <taxon>Polystomatidae</taxon>
        <taxon>Protopolystoma</taxon>
    </lineage>
</organism>
<dbReference type="OrthoDB" id="6284268at2759"/>
<accession>A0A448XMJ8</accession>
<reference evidence="2" key="1">
    <citation type="submission" date="2018-11" db="EMBL/GenBank/DDBJ databases">
        <authorList>
            <consortium name="Pathogen Informatics"/>
        </authorList>
    </citation>
    <scope>NUCLEOTIDE SEQUENCE</scope>
</reference>
<dbReference type="EMBL" id="CAAALY010263965">
    <property type="protein sequence ID" value="VEL40179.1"/>
    <property type="molecule type" value="Genomic_DNA"/>
</dbReference>
<dbReference type="PANTHER" id="PTHR31640:SF1">
    <property type="entry name" value="BRIDGE-LIKE LIPID TRANSFER PROTEIN FAMILY MEMBER 1"/>
    <property type="match status" value="1"/>
</dbReference>
<dbReference type="AlphaFoldDB" id="A0A448XMJ8"/>
<proteinExistence type="predicted"/>
<dbReference type="PANTHER" id="PTHR31640">
    <property type="entry name" value="TRANSMEMBRANE PROTEIN KIAA1109"/>
    <property type="match status" value="1"/>
</dbReference>
<dbReference type="Proteomes" id="UP000784294">
    <property type="component" value="Unassembled WGS sequence"/>
</dbReference>
<dbReference type="Pfam" id="PF25040">
    <property type="entry name" value="BLTP1_C"/>
    <property type="match status" value="1"/>
</dbReference>
<dbReference type="InterPro" id="IPR033616">
    <property type="entry name" value="BLTP1"/>
</dbReference>
<dbReference type="InterPro" id="IPR056742">
    <property type="entry name" value="BLTP1_C"/>
</dbReference>